<dbReference type="RefSeq" id="XP_027144930.1">
    <property type="nucleotide sequence ID" value="XM_027289129.1"/>
</dbReference>
<dbReference type="InterPro" id="IPR045860">
    <property type="entry name" value="Snake_toxin-like_sf"/>
</dbReference>
<feature type="chain" id="PRO_5004195371" evidence="1">
    <location>
        <begin position="20"/>
        <end position="88"/>
    </location>
</feature>
<feature type="signal peptide" evidence="1">
    <location>
        <begin position="1"/>
        <end position="19"/>
    </location>
</feature>
<dbReference type="AlphaFoldDB" id="Q1PD41"/>
<dbReference type="GeneID" id="113747831"/>
<keyword evidence="1" id="KW-0732">Signal</keyword>
<evidence type="ECO:0000256" key="1">
    <source>
        <dbReference type="SAM" id="SignalP"/>
    </source>
</evidence>
<dbReference type="SUPFAM" id="SSF57302">
    <property type="entry name" value="Snake toxin-like"/>
    <property type="match status" value="1"/>
</dbReference>
<dbReference type="KEGG" id="lco:113747831"/>
<dbReference type="EMBL" id="DQ447886">
    <property type="protein sequence ID" value="ABE02825.1"/>
    <property type="molecule type" value="mRNA"/>
</dbReference>
<name>Q1PD41_LARCR</name>
<proteinExistence type="evidence at transcript level"/>
<dbReference type="OrthoDB" id="8846122at2759"/>
<evidence type="ECO:0000313" key="2">
    <source>
        <dbReference type="EMBL" id="ABE02825.1"/>
    </source>
</evidence>
<protein>
    <submittedName>
        <fullName evidence="2">Drtp1</fullName>
    </submittedName>
</protein>
<organism evidence="2">
    <name type="scientific">Larimichthys crocea</name>
    <name type="common">Large yellow croaker</name>
    <name type="synonym">Pseudosciaena crocea</name>
    <dbReference type="NCBI Taxonomy" id="215358"/>
    <lineage>
        <taxon>Eukaryota</taxon>
        <taxon>Metazoa</taxon>
        <taxon>Chordata</taxon>
        <taxon>Craniata</taxon>
        <taxon>Vertebrata</taxon>
        <taxon>Euteleostomi</taxon>
        <taxon>Actinopterygii</taxon>
        <taxon>Neopterygii</taxon>
        <taxon>Teleostei</taxon>
        <taxon>Neoteleostei</taxon>
        <taxon>Acanthomorphata</taxon>
        <taxon>Eupercaria</taxon>
        <taxon>Sciaenidae</taxon>
        <taxon>Larimichthys</taxon>
    </lineage>
</organism>
<reference evidence="2" key="1">
    <citation type="submission" date="2006-03" db="EMBL/GenBank/DDBJ databases">
        <authorList>
            <person name="Liu G."/>
        </authorList>
    </citation>
    <scope>NUCLEOTIDE SEQUENCE</scope>
</reference>
<accession>Q1PD41</accession>
<sequence length="88" mass="9457">MKTVILALLVLMAVSQTEALKCNCAGLRGCPKPVETCYNENEVCGSVTFSSASNPSFFKGCMPLRDCVLMNRQGASTARCCKTDQCNP</sequence>